<evidence type="ECO:0000313" key="2">
    <source>
        <dbReference type="EMBL" id="KAG1795469.1"/>
    </source>
</evidence>
<dbReference type="GeneID" id="64604221"/>
<feature type="compositionally biased region" description="Polar residues" evidence="1">
    <location>
        <begin position="61"/>
        <end position="73"/>
    </location>
</feature>
<keyword evidence="3" id="KW-1185">Reference proteome</keyword>
<name>A0A9P7DJF9_9AGAM</name>
<feature type="region of interest" description="Disordered" evidence="1">
    <location>
        <begin position="313"/>
        <end position="346"/>
    </location>
</feature>
<feature type="region of interest" description="Disordered" evidence="1">
    <location>
        <begin position="180"/>
        <end position="245"/>
    </location>
</feature>
<organism evidence="2 3">
    <name type="scientific">Suillus plorans</name>
    <dbReference type="NCBI Taxonomy" id="116603"/>
    <lineage>
        <taxon>Eukaryota</taxon>
        <taxon>Fungi</taxon>
        <taxon>Dikarya</taxon>
        <taxon>Basidiomycota</taxon>
        <taxon>Agaricomycotina</taxon>
        <taxon>Agaricomycetes</taxon>
        <taxon>Agaricomycetidae</taxon>
        <taxon>Boletales</taxon>
        <taxon>Suillineae</taxon>
        <taxon>Suillaceae</taxon>
        <taxon>Suillus</taxon>
    </lineage>
</organism>
<sequence>MAMHTTDQPSNTSSWYSIRPWTPHLILSVREITSVSATFILSSTLSPPSEPVSNIDRESSIPATTNANASPDTNPEIEQELETELEAGVDGELGGETEGDAVGDTTRGIISEALSAGLSVSVNGSPWQRVLIRLLEPVDEAVIIIYGLMPGRQYDIDLGLVQGGLASSIRRQVVTEDAEGAIENGRLDEGTSTSFLLPPSSSSSSASSSSQSLSMSTVTTDSAPLTHPQPRSTSRSTTPTQEDRLPKLQTTLASLQTHISELTTTLKSTRRDSQKADAVLKNEIEALNRASEKASAAESKARQRIRALEDAVKRANEGKEDAERGRSELEGSNPSLRKQVREKEEGCDVLNKEAAQVRKEREGKEEVRRRRVEGVKNEIGSVEHRLERLYARQEKLEGTVLIDLEKTLKEVEREIQDAEAEADAAAAYNATIGRSMQMQQPVSPPQYRRHQPRTSAYRIGDGAPPGLGLANPYASCHSSSSWLSHSTSSSLSHPKVSILSNSASSTASHGGNMLPTSSASGTSTLSSKAPPFEPARGFRSSFPPLKPSPGIAPIQRPVGTFSRGGG</sequence>
<dbReference type="RefSeq" id="XP_041161342.1">
    <property type="nucleotide sequence ID" value="XM_041310457.1"/>
</dbReference>
<dbReference type="AlphaFoldDB" id="A0A9P7DJF9"/>
<feature type="compositionally biased region" description="Low complexity" evidence="1">
    <location>
        <begin position="191"/>
        <end position="220"/>
    </location>
</feature>
<dbReference type="EMBL" id="JABBWE010000022">
    <property type="protein sequence ID" value="KAG1795469.1"/>
    <property type="molecule type" value="Genomic_DNA"/>
</dbReference>
<feature type="region of interest" description="Disordered" evidence="1">
    <location>
        <begin position="435"/>
        <end position="463"/>
    </location>
</feature>
<dbReference type="Proteomes" id="UP000719766">
    <property type="component" value="Unassembled WGS sequence"/>
</dbReference>
<gene>
    <name evidence="2" type="ORF">HD556DRAFT_388418</name>
</gene>
<feature type="region of interest" description="Disordered" evidence="1">
    <location>
        <begin position="43"/>
        <end position="79"/>
    </location>
</feature>
<protein>
    <submittedName>
        <fullName evidence="2">Uncharacterized protein</fullName>
    </submittedName>
</protein>
<feature type="compositionally biased region" description="Low complexity" evidence="1">
    <location>
        <begin position="516"/>
        <end position="527"/>
    </location>
</feature>
<evidence type="ECO:0000256" key="1">
    <source>
        <dbReference type="SAM" id="MobiDB-lite"/>
    </source>
</evidence>
<feature type="region of interest" description="Disordered" evidence="1">
    <location>
        <begin position="502"/>
        <end position="566"/>
    </location>
</feature>
<reference evidence="2" key="1">
    <citation type="journal article" date="2020" name="New Phytol.">
        <title>Comparative genomics reveals dynamic genome evolution in host specialist ectomycorrhizal fungi.</title>
        <authorList>
            <person name="Lofgren L.A."/>
            <person name="Nguyen N.H."/>
            <person name="Vilgalys R."/>
            <person name="Ruytinx J."/>
            <person name="Liao H.L."/>
            <person name="Branco S."/>
            <person name="Kuo A."/>
            <person name="LaButti K."/>
            <person name="Lipzen A."/>
            <person name="Andreopoulos W."/>
            <person name="Pangilinan J."/>
            <person name="Riley R."/>
            <person name="Hundley H."/>
            <person name="Na H."/>
            <person name="Barry K."/>
            <person name="Grigoriev I.V."/>
            <person name="Stajich J.E."/>
            <person name="Kennedy P.G."/>
        </authorList>
    </citation>
    <scope>NUCLEOTIDE SEQUENCE</scope>
    <source>
        <strain evidence="2">S12</strain>
    </source>
</reference>
<feature type="compositionally biased region" description="Basic and acidic residues" evidence="1">
    <location>
        <begin position="313"/>
        <end position="329"/>
    </location>
</feature>
<comment type="caution">
    <text evidence="2">The sequence shown here is derived from an EMBL/GenBank/DDBJ whole genome shotgun (WGS) entry which is preliminary data.</text>
</comment>
<accession>A0A9P7DJF9</accession>
<feature type="compositionally biased region" description="Low complexity" evidence="1">
    <location>
        <begin position="228"/>
        <end position="240"/>
    </location>
</feature>
<evidence type="ECO:0000313" key="3">
    <source>
        <dbReference type="Proteomes" id="UP000719766"/>
    </source>
</evidence>
<proteinExistence type="predicted"/>
<dbReference type="OrthoDB" id="2596255at2759"/>